<evidence type="ECO:0000256" key="6">
    <source>
        <dbReference type="ARBA" id="ARBA00023242"/>
    </source>
</evidence>
<accession>A0A0P5X9N8</accession>
<protein>
    <recommendedName>
        <fullName evidence="4">Centromere protein L</fullName>
    </recommendedName>
</protein>
<dbReference type="InterPro" id="IPR025204">
    <property type="entry name" value="CENP-L"/>
</dbReference>
<evidence type="ECO:0000256" key="7">
    <source>
        <dbReference type="ARBA" id="ARBA00023328"/>
    </source>
</evidence>
<comment type="subcellular location">
    <subcellularLocation>
        <location evidence="2">Chromosome</location>
        <location evidence="2">Centromere</location>
    </subcellularLocation>
    <subcellularLocation>
        <location evidence="1">Nucleus</location>
    </subcellularLocation>
</comment>
<dbReference type="PANTHER" id="PTHR31740">
    <property type="entry name" value="CENTROMERE PROTEIN L"/>
    <property type="match status" value="1"/>
</dbReference>
<evidence type="ECO:0000256" key="5">
    <source>
        <dbReference type="ARBA" id="ARBA00022454"/>
    </source>
</evidence>
<dbReference type="Proteomes" id="UP000076858">
    <property type="component" value="Unassembled WGS sequence"/>
</dbReference>
<evidence type="ECO:0000256" key="2">
    <source>
        <dbReference type="ARBA" id="ARBA00004584"/>
    </source>
</evidence>
<name>A0A0P5X9N8_9CRUS</name>
<evidence type="ECO:0000256" key="4">
    <source>
        <dbReference type="ARBA" id="ARBA00016380"/>
    </source>
</evidence>
<evidence type="ECO:0000256" key="1">
    <source>
        <dbReference type="ARBA" id="ARBA00004123"/>
    </source>
</evidence>
<evidence type="ECO:0000256" key="3">
    <source>
        <dbReference type="ARBA" id="ARBA00011060"/>
    </source>
</evidence>
<dbReference type="OrthoDB" id="6336727at2759"/>
<comment type="similarity">
    <text evidence="3">Belongs to the CENP-L/IML3 family.</text>
</comment>
<keyword evidence="9" id="KW-1185">Reference proteome</keyword>
<gene>
    <name evidence="8" type="ORF">APZ42_013837</name>
</gene>
<organism evidence="8 9">
    <name type="scientific">Daphnia magna</name>
    <dbReference type="NCBI Taxonomy" id="35525"/>
    <lineage>
        <taxon>Eukaryota</taxon>
        <taxon>Metazoa</taxon>
        <taxon>Ecdysozoa</taxon>
        <taxon>Arthropoda</taxon>
        <taxon>Crustacea</taxon>
        <taxon>Branchiopoda</taxon>
        <taxon>Diplostraca</taxon>
        <taxon>Cladocera</taxon>
        <taxon>Anomopoda</taxon>
        <taxon>Daphniidae</taxon>
        <taxon>Daphnia</taxon>
    </lineage>
</organism>
<comment type="caution">
    <text evidence="8">The sequence shown here is derived from an EMBL/GenBank/DDBJ whole genome shotgun (WGS) entry which is preliminary data.</text>
</comment>
<dbReference type="PANTHER" id="PTHR31740:SF2">
    <property type="entry name" value="CENTROMERE PROTEIN L"/>
    <property type="match status" value="1"/>
</dbReference>
<evidence type="ECO:0000313" key="8">
    <source>
        <dbReference type="EMBL" id="KZS19664.1"/>
    </source>
</evidence>
<reference evidence="8 9" key="1">
    <citation type="submission" date="2016-03" db="EMBL/GenBank/DDBJ databases">
        <title>EvidentialGene: Evidence-directed Construction of Genes on Genomes.</title>
        <authorList>
            <person name="Gilbert D.G."/>
            <person name="Choi J.-H."/>
            <person name="Mockaitis K."/>
            <person name="Colbourne J."/>
            <person name="Pfrender M."/>
        </authorList>
    </citation>
    <scope>NUCLEOTIDE SEQUENCE [LARGE SCALE GENOMIC DNA]</scope>
    <source>
        <strain evidence="8 9">Xinb3</strain>
        <tissue evidence="8">Complete organism</tissue>
    </source>
</reference>
<evidence type="ECO:0000313" key="9">
    <source>
        <dbReference type="Proteomes" id="UP000076858"/>
    </source>
</evidence>
<keyword evidence="5" id="KW-0158">Chromosome</keyword>
<dbReference type="Pfam" id="PF13092">
    <property type="entry name" value="CENP-L"/>
    <property type="match status" value="1"/>
</dbReference>
<dbReference type="AlphaFoldDB" id="A0A0P5X9N8"/>
<keyword evidence="6" id="KW-0539">Nucleus</keyword>
<dbReference type="EMBL" id="LRGB01000337">
    <property type="protein sequence ID" value="KZS19664.1"/>
    <property type="molecule type" value="Genomic_DNA"/>
</dbReference>
<keyword evidence="7" id="KW-0137">Centromere</keyword>
<dbReference type="GO" id="GO:0000775">
    <property type="term" value="C:chromosome, centromeric region"/>
    <property type="evidence" value="ECO:0007669"/>
    <property type="project" value="UniProtKB-SubCell"/>
</dbReference>
<proteinExistence type="inferred from homology"/>
<sequence>MSRRKSSILLPFNSTASKADNQTGNVSRVRNRKTPAKRRRTQVEVLEPGLDENNLEFYDDLKQKMWSIYRVADLDKFNYQNPGTFPRYGRILSRYLVHSFTQPVTLQAKFLEKPDLKGFESENTPVHIKVEDIQLNNPRLVYEGILFSAHDSGDSKIEGATHLPVLLARGPITVRNKVHECLTAVFSSAIHEVSFPPEEMQWMIAAWSGFLNESQKNKEVNFLYGLPAKADTIQCQYSVNFIKDLWRCIHDQDSLIVELNEVKKFHDVLVRHTYKILGLNLAAVPLIMYRTPDFELHATGKVKVKTVEFVPRILHFIADLCETQNRTDKSDS</sequence>
<dbReference type="GO" id="GO:0005634">
    <property type="term" value="C:nucleus"/>
    <property type="evidence" value="ECO:0007669"/>
    <property type="project" value="UniProtKB-SubCell"/>
</dbReference>